<proteinExistence type="inferred from homology"/>
<evidence type="ECO:0000313" key="7">
    <source>
        <dbReference type="Proteomes" id="UP000187464"/>
    </source>
</evidence>
<accession>A0A1R3T3B4</accession>
<reference evidence="6 7" key="1">
    <citation type="submission" date="2016-08" db="EMBL/GenBank/DDBJ databases">
        <authorList>
            <person name="Seilhamer J.J."/>
        </authorList>
    </citation>
    <scope>NUCLEOTIDE SEQUENCE [LARGE SCALE GENOMIC DNA]</scope>
    <source>
        <strain evidence="6">M3/6</strain>
    </source>
</reference>
<keyword evidence="4" id="KW-0812">Transmembrane</keyword>
<dbReference type="SUPFAM" id="SSF53448">
    <property type="entry name" value="Nucleotide-diphospho-sugar transferases"/>
    <property type="match status" value="1"/>
</dbReference>
<dbReference type="PANTHER" id="PTHR43179:SF12">
    <property type="entry name" value="GALACTOFURANOSYLTRANSFERASE GLFT2"/>
    <property type="match status" value="1"/>
</dbReference>
<keyword evidence="4" id="KW-0472">Membrane</keyword>
<gene>
    <name evidence="6" type="ORF">PSM36_1700</name>
</gene>
<evidence type="ECO:0000313" key="6">
    <source>
        <dbReference type="EMBL" id="SCD20519.1"/>
    </source>
</evidence>
<dbReference type="STRING" id="1642647.PSM36_1700"/>
<evidence type="ECO:0000256" key="2">
    <source>
        <dbReference type="ARBA" id="ARBA00022676"/>
    </source>
</evidence>
<dbReference type="RefSeq" id="WP_076930530.1">
    <property type="nucleotide sequence ID" value="NZ_LT605205.1"/>
</dbReference>
<dbReference type="AlphaFoldDB" id="A0A1R3T3B4"/>
<dbReference type="InterPro" id="IPR001173">
    <property type="entry name" value="Glyco_trans_2-like"/>
</dbReference>
<keyword evidence="4" id="KW-1133">Transmembrane helix</keyword>
<comment type="similarity">
    <text evidence="1">Belongs to the glycosyltransferase 2 family.</text>
</comment>
<feature type="domain" description="Glycosyltransferase 2-like" evidence="5">
    <location>
        <begin position="8"/>
        <end position="111"/>
    </location>
</feature>
<dbReference type="Proteomes" id="UP000187464">
    <property type="component" value="Chromosome I"/>
</dbReference>
<dbReference type="GO" id="GO:0016757">
    <property type="term" value="F:glycosyltransferase activity"/>
    <property type="evidence" value="ECO:0007669"/>
    <property type="project" value="UniProtKB-KW"/>
</dbReference>
<evidence type="ECO:0000256" key="4">
    <source>
        <dbReference type="SAM" id="Phobius"/>
    </source>
</evidence>
<sequence>MQKQNIAVLLTCHNRKTKTIDCLSSFFKATIPTEYELHMFLTDDGSSDGTGEAVKGLFPQVKVLKGDGNLFWAGGMRLAWKTAMGEKSYDAYLLINDDVVLYPDFFVHLLETEAYSLAQTGKKGIYSGATMDDSGMVSYGASVIKKNHFIMTAQKLEPASQPQRCEFTNANVLWISGDVVDKIGIFSEKYTHGIADYDYSLQAVKKQIPVWLAPNVCGVCNYDHGKKWKDGTVPLKQRIAWMKSPKGLAYNEYMYYIRKHFPLYLPYSFFLMWMKVFFPFIWDHFKK</sequence>
<dbReference type="InterPro" id="IPR029044">
    <property type="entry name" value="Nucleotide-diphossugar_trans"/>
</dbReference>
<keyword evidence="2" id="KW-0328">Glycosyltransferase</keyword>
<protein>
    <submittedName>
        <fullName evidence="6">Family 2 glycosyl transferase</fullName>
    </submittedName>
</protein>
<evidence type="ECO:0000256" key="1">
    <source>
        <dbReference type="ARBA" id="ARBA00006739"/>
    </source>
</evidence>
<dbReference type="Gene3D" id="3.90.550.10">
    <property type="entry name" value="Spore Coat Polysaccharide Biosynthesis Protein SpsA, Chain A"/>
    <property type="match status" value="1"/>
</dbReference>
<organism evidence="6 7">
    <name type="scientific">Proteiniphilum saccharofermentans</name>
    <dbReference type="NCBI Taxonomy" id="1642647"/>
    <lineage>
        <taxon>Bacteria</taxon>
        <taxon>Pseudomonadati</taxon>
        <taxon>Bacteroidota</taxon>
        <taxon>Bacteroidia</taxon>
        <taxon>Bacteroidales</taxon>
        <taxon>Dysgonomonadaceae</taxon>
        <taxon>Proteiniphilum</taxon>
    </lineage>
</organism>
<evidence type="ECO:0000256" key="3">
    <source>
        <dbReference type="ARBA" id="ARBA00022679"/>
    </source>
</evidence>
<dbReference type="KEGG" id="psac:PSM36_1700"/>
<dbReference type="PANTHER" id="PTHR43179">
    <property type="entry name" value="RHAMNOSYLTRANSFERASE WBBL"/>
    <property type="match status" value="1"/>
</dbReference>
<keyword evidence="7" id="KW-1185">Reference proteome</keyword>
<name>A0A1R3T3B4_9BACT</name>
<dbReference type="Pfam" id="PF00535">
    <property type="entry name" value="Glycos_transf_2"/>
    <property type="match status" value="1"/>
</dbReference>
<keyword evidence="3 6" id="KW-0808">Transferase</keyword>
<feature type="transmembrane region" description="Helical" evidence="4">
    <location>
        <begin position="263"/>
        <end position="282"/>
    </location>
</feature>
<evidence type="ECO:0000259" key="5">
    <source>
        <dbReference type="Pfam" id="PF00535"/>
    </source>
</evidence>
<dbReference type="EMBL" id="LT605205">
    <property type="protein sequence ID" value="SCD20519.1"/>
    <property type="molecule type" value="Genomic_DNA"/>
</dbReference>